<evidence type="ECO:0000259" key="5">
    <source>
        <dbReference type="PROSITE" id="PS51721"/>
    </source>
</evidence>
<feature type="binding site" evidence="3">
    <location>
        <position position="315"/>
    </location>
    <ligand>
        <name>Zn(2+)</name>
        <dbReference type="ChEBI" id="CHEBI:29105"/>
    </ligand>
</feature>
<dbReference type="GO" id="GO:0005737">
    <property type="term" value="C:cytoplasm"/>
    <property type="evidence" value="ECO:0007669"/>
    <property type="project" value="UniProtKB-SubCell"/>
</dbReference>
<dbReference type="PANTHER" id="PTHR32120">
    <property type="entry name" value="SMALL RIBOSOMAL SUBUNIT BIOGENESIS GTPASE RSGA"/>
    <property type="match status" value="1"/>
</dbReference>
<dbReference type="EC" id="3.6.1.-" evidence="3"/>
<feature type="domain" description="EngC GTPase" evidence="4">
    <location>
        <begin position="135"/>
        <end position="284"/>
    </location>
</feature>
<sequence>MYHTGFVFSSKTANRVAKRAKLNLGQQRRVQANRDKRLSDLKKDRAPQIDDSLLGAPEEGIVISRFGQHADVESHDGTTRRCNLRRTLGSVVCGDKVIWRPGNAEGSPGVIEAVHPRHSVLTRPDFYDGVKPIAANIDQIIIVSAVVPEFSTNIVDRYLVAAEDVEIPPLIVLNKVDMLSEAERATVEEQLDVYRRLGYPVLLVSSQSGEGLDALKATLADKVSIFVGQSGVGKSSLTNSLLPGLDVLTGEISEVSGLGQHTTTTARLYHFPSGGDLIDSPGIREFSLWHLEPERVTWCFVEFRDYLGGCKFRDCTHKDDPGCVLREAVERGEITRERFSNYHRILESMQETRHGRQQARL</sequence>
<dbReference type="Gene3D" id="2.40.50.140">
    <property type="entry name" value="Nucleic acid-binding proteins"/>
    <property type="match status" value="1"/>
</dbReference>
<feature type="binding site" evidence="3">
    <location>
        <position position="323"/>
    </location>
    <ligand>
        <name>Zn(2+)</name>
        <dbReference type="ChEBI" id="CHEBI:29105"/>
    </ligand>
</feature>
<keyword evidence="3" id="KW-0694">RNA-binding</keyword>
<dbReference type="Gene3D" id="3.40.50.300">
    <property type="entry name" value="P-loop containing nucleotide triphosphate hydrolases"/>
    <property type="match status" value="1"/>
</dbReference>
<evidence type="ECO:0000256" key="2">
    <source>
        <dbReference type="ARBA" id="ARBA00023134"/>
    </source>
</evidence>
<feature type="binding site" evidence="3">
    <location>
        <position position="310"/>
    </location>
    <ligand>
        <name>Zn(2+)</name>
        <dbReference type="ChEBI" id="CHEBI:29105"/>
    </ligand>
</feature>
<comment type="cofactor">
    <cofactor evidence="3">
        <name>Zn(2+)</name>
        <dbReference type="ChEBI" id="CHEBI:29105"/>
    </cofactor>
    <text evidence="3">Binds 1 zinc ion per subunit.</text>
</comment>
<dbReference type="KEGG" id="asim:FE240_01290"/>
<proteinExistence type="inferred from homology"/>
<dbReference type="AlphaFoldDB" id="A0A5J6WUS3"/>
<accession>A0A5J6WUS3</accession>
<keyword evidence="3" id="KW-0963">Cytoplasm</keyword>
<feature type="binding site" evidence="3">
    <location>
        <begin position="228"/>
        <end position="236"/>
    </location>
    <ligand>
        <name>GTP</name>
        <dbReference type="ChEBI" id="CHEBI:37565"/>
    </ligand>
</feature>
<dbReference type="CDD" id="cd01854">
    <property type="entry name" value="YjeQ_EngC"/>
    <property type="match status" value="1"/>
</dbReference>
<dbReference type="PROSITE" id="PS51721">
    <property type="entry name" value="G_CP"/>
    <property type="match status" value="1"/>
</dbReference>
<keyword evidence="3" id="KW-0862">Zinc</keyword>
<keyword evidence="1 3" id="KW-0547">Nucleotide-binding</keyword>
<comment type="subunit">
    <text evidence="3">Monomer. Associates with 30S ribosomal subunit, binds 16S rRNA.</text>
</comment>
<evidence type="ECO:0000256" key="3">
    <source>
        <dbReference type="HAMAP-Rule" id="MF_01820"/>
    </source>
</evidence>
<dbReference type="Gene3D" id="1.10.40.50">
    <property type="entry name" value="Probable gtpase engc, domain 3"/>
    <property type="match status" value="1"/>
</dbReference>
<keyword evidence="3 6" id="KW-0378">Hydrolase</keyword>
<organism evidence="6 7">
    <name type="scientific">Aeromonas simiae</name>
    <dbReference type="NCBI Taxonomy" id="218936"/>
    <lineage>
        <taxon>Bacteria</taxon>
        <taxon>Pseudomonadati</taxon>
        <taxon>Pseudomonadota</taxon>
        <taxon>Gammaproteobacteria</taxon>
        <taxon>Aeromonadales</taxon>
        <taxon>Aeromonadaceae</taxon>
        <taxon>Aeromonas</taxon>
    </lineage>
</organism>
<dbReference type="SUPFAM" id="SSF52540">
    <property type="entry name" value="P-loop containing nucleoside triphosphate hydrolases"/>
    <property type="match status" value="1"/>
</dbReference>
<evidence type="ECO:0000256" key="1">
    <source>
        <dbReference type="ARBA" id="ARBA00022741"/>
    </source>
</evidence>
<keyword evidence="3" id="KW-0699">rRNA-binding</keyword>
<dbReference type="EMBL" id="CP040449">
    <property type="protein sequence ID" value="QFI53463.1"/>
    <property type="molecule type" value="Genomic_DNA"/>
</dbReference>
<dbReference type="PANTHER" id="PTHR32120:SF11">
    <property type="entry name" value="SMALL RIBOSOMAL SUBUNIT BIOGENESIS GTPASE RSGA 1, MITOCHONDRIAL-RELATED"/>
    <property type="match status" value="1"/>
</dbReference>
<dbReference type="PROSITE" id="PS50936">
    <property type="entry name" value="ENGC_GTPASE"/>
    <property type="match status" value="1"/>
</dbReference>
<evidence type="ECO:0000259" key="4">
    <source>
        <dbReference type="PROSITE" id="PS50936"/>
    </source>
</evidence>
<reference evidence="6 7" key="1">
    <citation type="submission" date="2019-05" db="EMBL/GenBank/DDBJ databases">
        <title>OXA-830, a novel chromosomally encoded expanded-spectrum class D beta-lactamase in Aeromonas simiae.</title>
        <authorList>
            <person name="Zhou W."/>
            <person name="Chen Q."/>
        </authorList>
    </citation>
    <scope>NUCLEOTIDE SEQUENCE [LARGE SCALE GENOMIC DNA]</scope>
    <source>
        <strain evidence="6 7">A6</strain>
    </source>
</reference>
<dbReference type="GO" id="GO:0003924">
    <property type="term" value="F:GTPase activity"/>
    <property type="evidence" value="ECO:0007669"/>
    <property type="project" value="UniProtKB-UniRule"/>
</dbReference>
<comment type="function">
    <text evidence="3">One of several proteins that assist in the late maturation steps of the functional core of the 30S ribosomal subunit. Helps release RbfA from mature subunits. May play a role in the assembly of ribosomal proteins into the subunit. Circularly permuted GTPase that catalyzes slow GTP hydrolysis, GTPase activity is stimulated by the 30S ribosomal subunit.</text>
</comment>
<dbReference type="GO" id="GO:0046872">
    <property type="term" value="F:metal ion binding"/>
    <property type="evidence" value="ECO:0007669"/>
    <property type="project" value="UniProtKB-KW"/>
</dbReference>
<gene>
    <name evidence="3 6" type="primary">rsgA</name>
    <name evidence="6" type="ORF">FE240_01290</name>
</gene>
<comment type="subcellular location">
    <subcellularLocation>
        <location evidence="3">Cytoplasm</location>
    </subcellularLocation>
</comment>
<dbReference type="NCBIfam" id="TIGR00157">
    <property type="entry name" value="ribosome small subunit-dependent GTPase A"/>
    <property type="match status" value="1"/>
</dbReference>
<dbReference type="GO" id="GO:0005525">
    <property type="term" value="F:GTP binding"/>
    <property type="evidence" value="ECO:0007669"/>
    <property type="project" value="UniProtKB-UniRule"/>
</dbReference>
<comment type="similarity">
    <text evidence="3">Belongs to the TRAFAC class YlqF/YawG GTPase family. RsgA subfamily.</text>
</comment>
<keyword evidence="3" id="KW-0690">Ribosome biogenesis</keyword>
<dbReference type="Pfam" id="PF03193">
    <property type="entry name" value="RsgA_GTPase"/>
    <property type="match status" value="1"/>
</dbReference>
<feature type="domain" description="CP-type G" evidence="5">
    <location>
        <begin position="118"/>
        <end position="286"/>
    </location>
</feature>
<dbReference type="InterPro" id="IPR027417">
    <property type="entry name" value="P-loop_NTPase"/>
</dbReference>
<keyword evidence="3" id="KW-0479">Metal-binding</keyword>
<keyword evidence="2 3" id="KW-0342">GTP-binding</keyword>
<dbReference type="InterPro" id="IPR010914">
    <property type="entry name" value="RsgA_GTPase_dom"/>
</dbReference>
<dbReference type="InterPro" id="IPR030378">
    <property type="entry name" value="G_CP_dom"/>
</dbReference>
<dbReference type="NCBIfam" id="NF008931">
    <property type="entry name" value="PRK12288.1"/>
    <property type="match status" value="1"/>
</dbReference>
<feature type="binding site" evidence="3">
    <location>
        <position position="317"/>
    </location>
    <ligand>
        <name>Zn(2+)</name>
        <dbReference type="ChEBI" id="CHEBI:29105"/>
    </ligand>
</feature>
<evidence type="ECO:0000313" key="7">
    <source>
        <dbReference type="Proteomes" id="UP000594034"/>
    </source>
</evidence>
<evidence type="ECO:0000313" key="6">
    <source>
        <dbReference type="EMBL" id="QFI53463.1"/>
    </source>
</evidence>
<dbReference type="HAMAP" id="MF_01820">
    <property type="entry name" value="GTPase_RsgA"/>
    <property type="match status" value="1"/>
</dbReference>
<dbReference type="InterPro" id="IPR012340">
    <property type="entry name" value="NA-bd_OB-fold"/>
</dbReference>
<dbReference type="GO" id="GO:0019843">
    <property type="term" value="F:rRNA binding"/>
    <property type="evidence" value="ECO:0007669"/>
    <property type="project" value="UniProtKB-KW"/>
</dbReference>
<dbReference type="GO" id="GO:0042274">
    <property type="term" value="P:ribosomal small subunit biogenesis"/>
    <property type="evidence" value="ECO:0007669"/>
    <property type="project" value="UniProtKB-UniRule"/>
</dbReference>
<dbReference type="InterPro" id="IPR004881">
    <property type="entry name" value="Ribosome_biogen_GTPase_RsgA"/>
</dbReference>
<protein>
    <recommendedName>
        <fullName evidence="3">Small ribosomal subunit biogenesis GTPase RsgA</fullName>
        <ecNumber evidence="3">3.6.1.-</ecNumber>
    </recommendedName>
</protein>
<keyword evidence="7" id="KW-1185">Reference proteome</keyword>
<feature type="binding site" evidence="3">
    <location>
        <begin position="174"/>
        <end position="177"/>
    </location>
    <ligand>
        <name>GTP</name>
        <dbReference type="ChEBI" id="CHEBI:37565"/>
    </ligand>
</feature>
<name>A0A5J6WUS3_9GAMM</name>
<dbReference type="Proteomes" id="UP000594034">
    <property type="component" value="Chromosome"/>
</dbReference>